<feature type="transmembrane region" description="Helical" evidence="2">
    <location>
        <begin position="143"/>
        <end position="167"/>
    </location>
</feature>
<evidence type="ECO:0000313" key="3">
    <source>
        <dbReference type="EMBL" id="RRO17035.1"/>
    </source>
</evidence>
<keyword evidence="4" id="KW-1185">Reference proteome</keyword>
<proteinExistence type="predicted"/>
<dbReference type="RefSeq" id="WP_125090361.1">
    <property type="nucleotide sequence ID" value="NZ_RSAA01000010.1"/>
</dbReference>
<accession>A0A3R8QPP7</accession>
<protein>
    <submittedName>
        <fullName evidence="3">Uncharacterized protein</fullName>
    </submittedName>
</protein>
<sequence length="181" mass="19063">MNDEDGDPPQRGDDRAAGEPDDRPGEQRPLDESAETGRWEVFGRGVRTALHNNATAYGFSISITAAYGLVTEARGTASALETISFTFGAAFAFLLVGSVFVARFPHGRLPESGQVATFTGGIDVLSIVAAVMTAYGVSRISGFVAWPLSAFGTVLAYLLVGGLDVLLARTIARRTTFGSSQ</sequence>
<reference evidence="3 4" key="1">
    <citation type="submission" date="2018-11" db="EMBL/GenBank/DDBJ databases">
        <title>Saccharopolyspora rhizosphaerae sp. nov., an actinomycete isolated from rhizosphere soil in Thailand.</title>
        <authorList>
            <person name="Intra B."/>
            <person name="Euanorasetr J."/>
            <person name="Take A."/>
            <person name="Inahashi Y."/>
            <person name="Mori M."/>
            <person name="Panbangred W."/>
            <person name="Matsumoto A."/>
        </authorList>
    </citation>
    <scope>NUCLEOTIDE SEQUENCE [LARGE SCALE GENOMIC DNA]</scope>
    <source>
        <strain evidence="3 4">H219</strain>
    </source>
</reference>
<name>A0A3R8QPP7_9PSEU</name>
<gene>
    <name evidence="3" type="ORF">EIL87_12230</name>
</gene>
<keyword evidence="2" id="KW-0472">Membrane</keyword>
<feature type="transmembrane region" description="Helical" evidence="2">
    <location>
        <begin position="115"/>
        <end position="137"/>
    </location>
</feature>
<feature type="region of interest" description="Disordered" evidence="1">
    <location>
        <begin position="1"/>
        <end position="37"/>
    </location>
</feature>
<feature type="compositionally biased region" description="Basic and acidic residues" evidence="1">
    <location>
        <begin position="8"/>
        <end position="37"/>
    </location>
</feature>
<feature type="transmembrane region" description="Helical" evidence="2">
    <location>
        <begin position="82"/>
        <end position="103"/>
    </location>
</feature>
<evidence type="ECO:0000256" key="2">
    <source>
        <dbReference type="SAM" id="Phobius"/>
    </source>
</evidence>
<dbReference type="AlphaFoldDB" id="A0A3R8QPP7"/>
<feature type="transmembrane region" description="Helical" evidence="2">
    <location>
        <begin position="54"/>
        <end position="70"/>
    </location>
</feature>
<keyword evidence="2" id="KW-1133">Transmembrane helix</keyword>
<dbReference type="OrthoDB" id="5194229at2"/>
<evidence type="ECO:0000256" key="1">
    <source>
        <dbReference type="SAM" id="MobiDB-lite"/>
    </source>
</evidence>
<organism evidence="3 4">
    <name type="scientific">Saccharopolyspora rhizosphaerae</name>
    <dbReference type="NCBI Taxonomy" id="2492662"/>
    <lineage>
        <taxon>Bacteria</taxon>
        <taxon>Bacillati</taxon>
        <taxon>Actinomycetota</taxon>
        <taxon>Actinomycetes</taxon>
        <taxon>Pseudonocardiales</taxon>
        <taxon>Pseudonocardiaceae</taxon>
        <taxon>Saccharopolyspora</taxon>
    </lineage>
</organism>
<evidence type="ECO:0000313" key="4">
    <source>
        <dbReference type="Proteomes" id="UP000274515"/>
    </source>
</evidence>
<keyword evidence="2" id="KW-0812">Transmembrane</keyword>
<comment type="caution">
    <text evidence="3">The sequence shown here is derived from an EMBL/GenBank/DDBJ whole genome shotgun (WGS) entry which is preliminary data.</text>
</comment>
<dbReference type="EMBL" id="RSAA01000010">
    <property type="protein sequence ID" value="RRO17035.1"/>
    <property type="molecule type" value="Genomic_DNA"/>
</dbReference>
<dbReference type="Proteomes" id="UP000274515">
    <property type="component" value="Unassembled WGS sequence"/>
</dbReference>